<evidence type="ECO:0000259" key="11">
    <source>
        <dbReference type="PROSITE" id="PS51866"/>
    </source>
</evidence>
<dbReference type="GO" id="GO:0005524">
    <property type="term" value="F:ATP binding"/>
    <property type="evidence" value="ECO:0007669"/>
    <property type="project" value="UniProtKB-KW"/>
</dbReference>
<dbReference type="PROSITE" id="PS50893">
    <property type="entry name" value="ABC_TRANSPORTER_2"/>
    <property type="match status" value="1"/>
</dbReference>
<dbReference type="PROSITE" id="PS00211">
    <property type="entry name" value="ABC_TRANSPORTER_1"/>
    <property type="match status" value="1"/>
</dbReference>
<evidence type="ECO:0000256" key="5">
    <source>
        <dbReference type="ARBA" id="ARBA00022741"/>
    </source>
</evidence>
<dbReference type="InterPro" id="IPR005116">
    <property type="entry name" value="Transp-assoc_OB_typ1"/>
</dbReference>
<dbReference type="InterPro" id="IPR017871">
    <property type="entry name" value="ABC_transporter-like_CS"/>
</dbReference>
<dbReference type="Pfam" id="PF03459">
    <property type="entry name" value="TOBE"/>
    <property type="match status" value="1"/>
</dbReference>
<dbReference type="InterPro" id="IPR027417">
    <property type="entry name" value="P-loop_NTPase"/>
</dbReference>
<evidence type="ECO:0000256" key="6">
    <source>
        <dbReference type="ARBA" id="ARBA00022840"/>
    </source>
</evidence>
<dbReference type="NCBIfam" id="TIGR02142">
    <property type="entry name" value="modC_ABC"/>
    <property type="match status" value="1"/>
</dbReference>
<gene>
    <name evidence="12" type="ORF">thalar_00957</name>
</gene>
<dbReference type="PANTHER" id="PTHR43514">
    <property type="entry name" value="ABC TRANSPORTER I FAMILY MEMBER 10"/>
    <property type="match status" value="1"/>
</dbReference>
<dbReference type="eggNOG" id="COG4148">
    <property type="taxonomic scope" value="Bacteria"/>
</dbReference>
<dbReference type="InterPro" id="IPR008995">
    <property type="entry name" value="Mo/tungstate-bd_C_term_dom"/>
</dbReference>
<keyword evidence="5" id="KW-0547">Nucleotide-binding</keyword>
<dbReference type="GO" id="GO:0015098">
    <property type="term" value="F:molybdate ion transmembrane transporter activity"/>
    <property type="evidence" value="ECO:0007669"/>
    <property type="project" value="InterPro"/>
</dbReference>
<comment type="caution">
    <text evidence="12">The sequence shown here is derived from an EMBL/GenBank/DDBJ whole genome shotgun (WGS) entry which is preliminary data.</text>
</comment>
<dbReference type="PROSITE" id="PS51866">
    <property type="entry name" value="MOP"/>
    <property type="match status" value="1"/>
</dbReference>
<dbReference type="InterPro" id="IPR003439">
    <property type="entry name" value="ABC_transporter-like_ATP-bd"/>
</dbReference>
<dbReference type="STRING" id="1123360.thalar_00957"/>
<keyword evidence="13" id="KW-1185">Reference proteome</keyword>
<dbReference type="GO" id="GO:0016887">
    <property type="term" value="F:ATP hydrolysis activity"/>
    <property type="evidence" value="ECO:0007669"/>
    <property type="project" value="InterPro"/>
</dbReference>
<keyword evidence="1" id="KW-0813">Transport</keyword>
<dbReference type="InterPro" id="IPR011868">
    <property type="entry name" value="ModC_ABC_ATP-bd"/>
</dbReference>
<dbReference type="RefSeq" id="WP_021099530.1">
    <property type="nucleotide sequence ID" value="NZ_KE557306.1"/>
</dbReference>
<proteinExistence type="predicted"/>
<keyword evidence="4" id="KW-0997">Cell inner membrane</keyword>
<dbReference type="InterPro" id="IPR003593">
    <property type="entry name" value="AAA+_ATPase"/>
</dbReference>
<dbReference type="GO" id="GO:0140359">
    <property type="term" value="F:ABC-type transporter activity"/>
    <property type="evidence" value="ECO:0007669"/>
    <property type="project" value="InterPro"/>
</dbReference>
<keyword evidence="7" id="KW-1278">Translocase</keyword>
<dbReference type="OrthoDB" id="9802264at2"/>
<dbReference type="InterPro" id="IPR004606">
    <property type="entry name" value="Mop_domain"/>
</dbReference>
<evidence type="ECO:0000256" key="7">
    <source>
        <dbReference type="ARBA" id="ARBA00022967"/>
    </source>
</evidence>
<dbReference type="PANTHER" id="PTHR43514:SF4">
    <property type="entry name" value="ABC TRANSPORTER I FAMILY MEMBER 10"/>
    <property type="match status" value="1"/>
</dbReference>
<feature type="domain" description="Mop" evidence="11">
    <location>
        <begin position="290"/>
        <end position="356"/>
    </location>
</feature>
<evidence type="ECO:0000313" key="13">
    <source>
        <dbReference type="Proteomes" id="UP000015351"/>
    </source>
</evidence>
<dbReference type="InterPro" id="IPR050334">
    <property type="entry name" value="Molybdenum_import_ModC"/>
</dbReference>
<evidence type="ECO:0000256" key="8">
    <source>
        <dbReference type="ARBA" id="ARBA00023136"/>
    </source>
</evidence>
<evidence type="ECO:0000256" key="3">
    <source>
        <dbReference type="ARBA" id="ARBA00022505"/>
    </source>
</evidence>
<dbReference type="Pfam" id="PF00005">
    <property type="entry name" value="ABC_tran"/>
    <property type="match status" value="1"/>
</dbReference>
<evidence type="ECO:0000256" key="2">
    <source>
        <dbReference type="ARBA" id="ARBA00022475"/>
    </source>
</evidence>
<dbReference type="EMBL" id="AONI01000008">
    <property type="protein sequence ID" value="EPX80737.1"/>
    <property type="molecule type" value="Genomic_DNA"/>
</dbReference>
<dbReference type="Gene3D" id="2.40.50.100">
    <property type="match status" value="1"/>
</dbReference>
<dbReference type="Proteomes" id="UP000015351">
    <property type="component" value="Unassembled WGS sequence"/>
</dbReference>
<keyword evidence="8" id="KW-0472">Membrane</keyword>
<evidence type="ECO:0000256" key="9">
    <source>
        <dbReference type="PROSITE-ProRule" id="PRU01213"/>
    </source>
</evidence>
<dbReference type="Gene3D" id="3.40.50.300">
    <property type="entry name" value="P-loop containing nucleotide triphosphate hydrolases"/>
    <property type="match status" value="1"/>
</dbReference>
<evidence type="ECO:0000256" key="4">
    <source>
        <dbReference type="ARBA" id="ARBA00022519"/>
    </source>
</evidence>
<name>S9QLW3_9RHOB</name>
<keyword evidence="2" id="KW-1003">Cell membrane</keyword>
<keyword evidence="6 12" id="KW-0067">ATP-binding</keyword>
<evidence type="ECO:0000313" key="12">
    <source>
        <dbReference type="EMBL" id="EPX80737.1"/>
    </source>
</evidence>
<reference evidence="13" key="1">
    <citation type="journal article" date="2013" name="Stand. Genomic Sci.">
        <title>Genome sequence of the Litoreibacter arenae type strain (DSM 19593(T)), a member of the Roseobacter clade isolated from sea sand.</title>
        <authorList>
            <person name="Riedel T."/>
            <person name="Fiebig A."/>
            <person name="Petersen J."/>
            <person name="Gronow S."/>
            <person name="Kyrpides N.C."/>
            <person name="Goker M."/>
            <person name="Klenk H.P."/>
        </authorList>
    </citation>
    <scope>NUCLEOTIDE SEQUENCE [LARGE SCALE GENOMIC DNA]</scope>
    <source>
        <strain evidence="13">DSM 19593</strain>
    </source>
</reference>
<keyword evidence="3 9" id="KW-0500">Molybdenum</keyword>
<feature type="domain" description="ABC transporter" evidence="10">
    <location>
        <begin position="2"/>
        <end position="230"/>
    </location>
</feature>
<evidence type="ECO:0000259" key="10">
    <source>
        <dbReference type="PROSITE" id="PS50893"/>
    </source>
</evidence>
<dbReference type="HOGENOM" id="CLU_000604_1_1_5"/>
<dbReference type="SUPFAM" id="SSF50331">
    <property type="entry name" value="MOP-like"/>
    <property type="match status" value="1"/>
</dbReference>
<organism evidence="12 13">
    <name type="scientific">Litoreibacter arenae DSM 19593</name>
    <dbReference type="NCBI Taxonomy" id="1123360"/>
    <lineage>
        <taxon>Bacteria</taxon>
        <taxon>Pseudomonadati</taxon>
        <taxon>Pseudomonadota</taxon>
        <taxon>Alphaproteobacteria</taxon>
        <taxon>Rhodobacterales</taxon>
        <taxon>Roseobacteraceae</taxon>
        <taxon>Litoreibacter</taxon>
    </lineage>
</organism>
<sequence>MSVSVQITQSLGGFTLDAGFEGEGGVTALFGPSGCGKTSVINAIAGLSRPDAGHIRVGGHVLFDSSKGIFVPPHKRRIGYVFQEPRLFPHMSVLENIEYGRPMQSHSTPMDGGLAALGIDHLMERRPRDLSGGEAQRVAIARAIMSQPKVLLMDEPLAALDDARKSEFLPYLQALVARTSIPVFYVSHAMAEVAQLADHLVVMRDGRVVRSGPLAQILSDPAAVADIGVREAGAILNVTVARSDAGDGLSELSCGAGRLYLPKVQASDGETLRVRIRASDVMLSKDKPDGLSALNILPCSVTQLHEGHGPGVAVALRSGSVDLMARVTRRSARAMGLRAGLNCYAVIKSVSVAPTDMGGRGST</sequence>
<dbReference type="PATRIC" id="fig|1123360.3.peg.947"/>
<dbReference type="AlphaFoldDB" id="S9QLW3"/>
<protein>
    <submittedName>
        <fullName evidence="12">Molybdenum transport ATP-binding protein ModC</fullName>
    </submittedName>
</protein>
<dbReference type="GO" id="GO:0016020">
    <property type="term" value="C:membrane"/>
    <property type="evidence" value="ECO:0007669"/>
    <property type="project" value="InterPro"/>
</dbReference>
<accession>S9QLW3</accession>
<evidence type="ECO:0000256" key="1">
    <source>
        <dbReference type="ARBA" id="ARBA00022448"/>
    </source>
</evidence>
<dbReference type="SMART" id="SM00382">
    <property type="entry name" value="AAA"/>
    <property type="match status" value="1"/>
</dbReference>
<dbReference type="SUPFAM" id="SSF52540">
    <property type="entry name" value="P-loop containing nucleoside triphosphate hydrolases"/>
    <property type="match status" value="1"/>
</dbReference>